<name>A0A4Y9SUB0_9BURK</name>
<dbReference type="AlphaFoldDB" id="A0A4Y9SUB0"/>
<accession>A0A4Y9SUB0</accession>
<sequence length="150" mass="16118">MSETKSISEAVTTYSKDTPIGRPDLDGRAAVFVPSGAFDPGANAAIRLGSGIVGFGNPDGTLTVYFEGNRFDESSLHKWENKARKAYDRMVACAPTVSKAKINANLLEQIGTIDGMGIHLKQPERLQQWLAQANALDTAPAGPVTLWKTK</sequence>
<dbReference type="Proteomes" id="UP000297729">
    <property type="component" value="Unassembled WGS sequence"/>
</dbReference>
<evidence type="ECO:0000313" key="1">
    <source>
        <dbReference type="EMBL" id="TFW29067.1"/>
    </source>
</evidence>
<protein>
    <submittedName>
        <fullName evidence="1">Uncharacterized protein</fullName>
    </submittedName>
</protein>
<evidence type="ECO:0000313" key="2">
    <source>
        <dbReference type="Proteomes" id="UP000297729"/>
    </source>
</evidence>
<reference evidence="1 2" key="1">
    <citation type="submission" date="2019-03" db="EMBL/GenBank/DDBJ databases">
        <title>Draft Genome Sequence of Duganella callidus sp. nov., a Novel Duganella Species Isolated from Cultivated Soil.</title>
        <authorList>
            <person name="Raths R."/>
            <person name="Peta V."/>
            <person name="Bucking H."/>
        </authorList>
    </citation>
    <scope>NUCLEOTIDE SEQUENCE [LARGE SCALE GENOMIC DNA]</scope>
    <source>
        <strain evidence="1 2">DN04</strain>
    </source>
</reference>
<dbReference type="EMBL" id="SPVG01000042">
    <property type="protein sequence ID" value="TFW29067.1"/>
    <property type="molecule type" value="Genomic_DNA"/>
</dbReference>
<proteinExistence type="predicted"/>
<comment type="caution">
    <text evidence="1">The sequence shown here is derived from an EMBL/GenBank/DDBJ whole genome shotgun (WGS) entry which is preliminary data.</text>
</comment>
<dbReference type="RefSeq" id="WP_135200433.1">
    <property type="nucleotide sequence ID" value="NZ_SPVG01000042.1"/>
</dbReference>
<gene>
    <name evidence="1" type="ORF">E4L98_04800</name>
</gene>
<keyword evidence="2" id="KW-1185">Reference proteome</keyword>
<dbReference type="OrthoDB" id="8704917at2"/>
<organism evidence="1 2">
    <name type="scientific">Duganella callida</name>
    <dbReference type="NCBI Taxonomy" id="2561932"/>
    <lineage>
        <taxon>Bacteria</taxon>
        <taxon>Pseudomonadati</taxon>
        <taxon>Pseudomonadota</taxon>
        <taxon>Betaproteobacteria</taxon>
        <taxon>Burkholderiales</taxon>
        <taxon>Oxalobacteraceae</taxon>
        <taxon>Telluria group</taxon>
        <taxon>Duganella</taxon>
    </lineage>
</organism>